<gene>
    <name evidence="1" type="ORF">FA047_14055</name>
</gene>
<dbReference type="Proteomes" id="UP000307244">
    <property type="component" value="Unassembled WGS sequence"/>
</dbReference>
<organism evidence="1 2">
    <name type="scientific">Pedobacter frigoris</name>
    <dbReference type="NCBI Taxonomy" id="2571272"/>
    <lineage>
        <taxon>Bacteria</taxon>
        <taxon>Pseudomonadati</taxon>
        <taxon>Bacteroidota</taxon>
        <taxon>Sphingobacteriia</taxon>
        <taxon>Sphingobacteriales</taxon>
        <taxon>Sphingobacteriaceae</taxon>
        <taxon>Pedobacter</taxon>
    </lineage>
</organism>
<name>A0A4U1CGD0_9SPHI</name>
<protein>
    <recommendedName>
        <fullName evidence="3">Outer membrane protein beta-barrel domain-containing protein</fullName>
    </recommendedName>
</protein>
<evidence type="ECO:0000313" key="1">
    <source>
        <dbReference type="EMBL" id="TKC04892.1"/>
    </source>
</evidence>
<keyword evidence="2" id="KW-1185">Reference proteome</keyword>
<evidence type="ECO:0008006" key="3">
    <source>
        <dbReference type="Google" id="ProtNLM"/>
    </source>
</evidence>
<dbReference type="AlphaFoldDB" id="A0A4U1CGD0"/>
<evidence type="ECO:0000313" key="2">
    <source>
        <dbReference type="Proteomes" id="UP000307244"/>
    </source>
</evidence>
<comment type="caution">
    <text evidence="1">The sequence shown here is derived from an EMBL/GenBank/DDBJ whole genome shotgun (WGS) entry which is preliminary data.</text>
</comment>
<dbReference type="EMBL" id="SWBQ01000004">
    <property type="protein sequence ID" value="TKC04892.1"/>
    <property type="molecule type" value="Genomic_DNA"/>
</dbReference>
<accession>A0A4U1CGD0</accession>
<sequence length="239" mass="26828">MQIQTKYHLSLILLFFSLGGMAQTGSFIELGVPHIGIPMGQFRKNTKAVAGGLGAGMLIRAFGKNSNIFIGPQYQWLRYGKIKQERPFGVEGMEEKLTITNNIYNWNAVFRYQNRTPETELNPYFEVIGGIKSIKNKVLSKNPWNSGPNDHGYRKTRFSDVAFNYGMGAGLNHLVVDDLLILGIGVQYLMGTKAKYVDESTVVVSPEAGSDYSFNVKESRTDQLLICFRVILDTSILKW</sequence>
<dbReference type="RefSeq" id="WP_136836715.1">
    <property type="nucleotide sequence ID" value="NZ_SWBQ01000004.1"/>
</dbReference>
<reference evidence="1 2" key="1">
    <citation type="submission" date="2019-04" db="EMBL/GenBank/DDBJ databases">
        <title>Pedobacter sp. RP-3-15 sp. nov., isolated from Arctic soil.</title>
        <authorList>
            <person name="Dahal R.H."/>
            <person name="Kim D.-U."/>
        </authorList>
    </citation>
    <scope>NUCLEOTIDE SEQUENCE [LARGE SCALE GENOMIC DNA]</scope>
    <source>
        <strain evidence="1 2">RP-3-15</strain>
    </source>
</reference>
<proteinExistence type="predicted"/>